<proteinExistence type="predicted"/>
<evidence type="ECO:0000256" key="3">
    <source>
        <dbReference type="SAM" id="SignalP"/>
    </source>
</evidence>
<evidence type="ECO:0000313" key="5">
    <source>
        <dbReference type="EMBL" id="MCT7376089.1"/>
    </source>
</evidence>
<dbReference type="CDD" id="cd14659">
    <property type="entry name" value="Imelysin-like_IPPA"/>
    <property type="match status" value="1"/>
</dbReference>
<keyword evidence="6" id="KW-1185">Reference proteome</keyword>
<comment type="caution">
    <text evidence="5">The sequence shown here is derived from an EMBL/GenBank/DDBJ whole genome shotgun (WGS) entry which is preliminary data.</text>
</comment>
<accession>A0ABT2LNU8</accession>
<dbReference type="Gene3D" id="1.20.1420.20">
    <property type="entry name" value="M75 peptidase, HXXE motif"/>
    <property type="match status" value="1"/>
</dbReference>
<evidence type="ECO:0000256" key="1">
    <source>
        <dbReference type="ARBA" id="ARBA00004196"/>
    </source>
</evidence>
<name>A0ABT2LNU8_9HYPH</name>
<dbReference type="InterPro" id="IPR034984">
    <property type="entry name" value="Imelysin-like_IPPA"/>
</dbReference>
<dbReference type="EMBL" id="JAOCZP010000004">
    <property type="protein sequence ID" value="MCT7376089.1"/>
    <property type="molecule type" value="Genomic_DNA"/>
</dbReference>
<sequence>MLRNALFCLALACGLPAHAQDAAESIPPDIGQRVAERYVVPSVVAFSGVTGRLVGKTGELCAAPGDDALEEARATFADTVRAWGPVSILRFGPLVEESRFEHLFFWPDVRGVTLRQVQGVLAKEDESAATPASLKEKSVALQGLPALEFVLFGSGSEELAGAEGAYRCRYSAAIAANLAARAAELAQAWAPDAPFHSQFTQPSADNALYRSPGEVAGETIKALTTGLQFARNAELLPALGANPDKANGKRAPLWRSNLTFDLVGTQIEGVMGLVDAAEFRSHLDEADGAIVNSMLFDLKHALKALEEVEAPAETAFTDAEDRARVSYVGVALEGAERTISEQLSAAIGLTMGFNALDGD</sequence>
<evidence type="ECO:0000259" key="4">
    <source>
        <dbReference type="Pfam" id="PF09375"/>
    </source>
</evidence>
<dbReference type="RefSeq" id="WP_260903653.1">
    <property type="nucleotide sequence ID" value="NZ_JAOCZP010000004.1"/>
</dbReference>
<evidence type="ECO:0000313" key="6">
    <source>
        <dbReference type="Proteomes" id="UP001320831"/>
    </source>
</evidence>
<feature type="chain" id="PRO_5046074693" description="Imelysin-like domain-containing protein" evidence="3">
    <location>
        <begin position="20"/>
        <end position="359"/>
    </location>
</feature>
<comment type="subcellular location">
    <subcellularLocation>
        <location evidence="1">Cell envelope</location>
    </subcellularLocation>
</comment>
<feature type="signal peptide" evidence="3">
    <location>
        <begin position="1"/>
        <end position="19"/>
    </location>
</feature>
<feature type="domain" description="Imelysin-like" evidence="4">
    <location>
        <begin position="51"/>
        <end position="327"/>
    </location>
</feature>
<dbReference type="InterPro" id="IPR038352">
    <property type="entry name" value="Imelysin_sf"/>
</dbReference>
<dbReference type="InterPro" id="IPR018976">
    <property type="entry name" value="Imelysin-like"/>
</dbReference>
<keyword evidence="2 3" id="KW-0732">Signal</keyword>
<dbReference type="Proteomes" id="UP001320831">
    <property type="component" value="Unassembled WGS sequence"/>
</dbReference>
<dbReference type="Pfam" id="PF09375">
    <property type="entry name" value="Peptidase_M75"/>
    <property type="match status" value="1"/>
</dbReference>
<protein>
    <recommendedName>
        <fullName evidence="4">Imelysin-like domain-containing protein</fullName>
    </recommendedName>
</protein>
<reference evidence="5 6" key="1">
    <citation type="submission" date="2022-09" db="EMBL/GenBank/DDBJ databases">
        <title>Chelativorans salina sp. nov., a novel slightly halophilic bacterium isolated from a saline lake sediment enrichment.</title>
        <authorList>
            <person name="Gao L."/>
            <person name="Fang B.-Z."/>
            <person name="Li W.-J."/>
        </authorList>
    </citation>
    <scope>NUCLEOTIDE SEQUENCE [LARGE SCALE GENOMIC DNA]</scope>
    <source>
        <strain evidence="5 6">EGI FJ00035</strain>
    </source>
</reference>
<organism evidence="5 6">
    <name type="scientific">Chelativorans salis</name>
    <dbReference type="NCBI Taxonomy" id="2978478"/>
    <lineage>
        <taxon>Bacteria</taxon>
        <taxon>Pseudomonadati</taxon>
        <taxon>Pseudomonadota</taxon>
        <taxon>Alphaproteobacteria</taxon>
        <taxon>Hyphomicrobiales</taxon>
        <taxon>Phyllobacteriaceae</taxon>
        <taxon>Chelativorans</taxon>
    </lineage>
</organism>
<evidence type="ECO:0000256" key="2">
    <source>
        <dbReference type="ARBA" id="ARBA00022729"/>
    </source>
</evidence>
<gene>
    <name evidence="5" type="ORF">N5A92_13710</name>
</gene>